<dbReference type="InterPro" id="IPR014174">
    <property type="entry name" value="CRISPR-assoc_prot_Cas6/Cmx6"/>
</dbReference>
<evidence type="ECO:0000313" key="1">
    <source>
        <dbReference type="EMBL" id="HFC92446.1"/>
    </source>
</evidence>
<accession>A0A7V2SZQ7</accession>
<organism evidence="1">
    <name type="scientific">Leucothrix mucor</name>
    <dbReference type="NCBI Taxonomy" id="45248"/>
    <lineage>
        <taxon>Bacteria</taxon>
        <taxon>Pseudomonadati</taxon>
        <taxon>Pseudomonadota</taxon>
        <taxon>Gammaproteobacteria</taxon>
        <taxon>Thiotrichales</taxon>
        <taxon>Thiotrichaceae</taxon>
        <taxon>Leucothrix</taxon>
    </lineage>
</organism>
<gene>
    <name evidence="1" type="primary">cas6</name>
    <name evidence="1" type="ORF">ENJ51_06505</name>
</gene>
<dbReference type="Pfam" id="PF09559">
    <property type="entry name" value="Cas6"/>
    <property type="match status" value="1"/>
</dbReference>
<dbReference type="Proteomes" id="UP000885750">
    <property type="component" value="Unassembled WGS sequence"/>
</dbReference>
<protein>
    <submittedName>
        <fullName evidence="1">Type I-MYXAN CRISPR-associated protein Cas6/Cmx6</fullName>
    </submittedName>
</protein>
<sequence>MFWQEDEDKTLPYDIPDEVIDISFNIICKQLPLDHAWELREQLHQALPWLKENKLAGIHQLFVADSNNGWMRPEEGENQVLHPSRRTRLYLRIASKDIEETKALEGKTLMIANHPLKLGKPKQKELVNTSIIFSRHLVSDENETEDDFLRRYAAEFKRITGDTITKMMSGKANIIKTPDGGVYTRHLMIADLNTDASIKIQQFGMGEERQLGCGIFLPHKGIKSLKADE</sequence>
<proteinExistence type="predicted"/>
<comment type="caution">
    <text evidence="1">The sequence shown here is derived from an EMBL/GenBank/DDBJ whole genome shotgun (WGS) entry which is preliminary data.</text>
</comment>
<dbReference type="EMBL" id="DRMS01000245">
    <property type="protein sequence ID" value="HFC92446.1"/>
    <property type="molecule type" value="Genomic_DNA"/>
</dbReference>
<dbReference type="AlphaFoldDB" id="A0A7V2SZQ7"/>
<name>A0A7V2SZQ7_LEUMU</name>
<reference evidence="1" key="1">
    <citation type="journal article" date="2020" name="mSystems">
        <title>Genome- and Community-Level Interaction Insights into Carbon Utilization and Element Cycling Functions of Hydrothermarchaeota in Hydrothermal Sediment.</title>
        <authorList>
            <person name="Zhou Z."/>
            <person name="Liu Y."/>
            <person name="Xu W."/>
            <person name="Pan J."/>
            <person name="Luo Z.H."/>
            <person name="Li M."/>
        </authorList>
    </citation>
    <scope>NUCLEOTIDE SEQUENCE [LARGE SCALE GENOMIC DNA]</scope>
    <source>
        <strain evidence="1">HyVt-493</strain>
    </source>
</reference>
<dbReference type="NCBIfam" id="TIGR02807">
    <property type="entry name" value="cas6_cmx6"/>
    <property type="match status" value="1"/>
</dbReference>